<dbReference type="InterPro" id="IPR001138">
    <property type="entry name" value="Zn2Cys6_DnaBD"/>
</dbReference>
<feature type="domain" description="Zn(2)-C6 fungal-type" evidence="7">
    <location>
        <begin position="47"/>
        <end position="77"/>
    </location>
</feature>
<dbReference type="PRINTS" id="PR00755">
    <property type="entry name" value="AFLATOXINBRP"/>
</dbReference>
<accession>R0JWS1</accession>
<dbReference type="Pfam" id="PF08493">
    <property type="entry name" value="AflR"/>
    <property type="match status" value="1"/>
</dbReference>
<dbReference type="GO" id="GO:0005634">
    <property type="term" value="C:nucleus"/>
    <property type="evidence" value="ECO:0007669"/>
    <property type="project" value="InterPro"/>
</dbReference>
<dbReference type="Pfam" id="PF00172">
    <property type="entry name" value="Zn_clus"/>
    <property type="match status" value="1"/>
</dbReference>
<gene>
    <name evidence="8" type="ORF">SETTUDRAFT_165489</name>
</gene>
<feature type="compositionally biased region" description="Low complexity" evidence="6">
    <location>
        <begin position="251"/>
        <end position="269"/>
    </location>
</feature>
<keyword evidence="4" id="KW-0804">Transcription</keyword>
<dbReference type="RefSeq" id="XP_008030311.1">
    <property type="nucleotide sequence ID" value="XM_008032120.1"/>
</dbReference>
<dbReference type="GO" id="GO:0045122">
    <property type="term" value="P:aflatoxin biosynthetic process"/>
    <property type="evidence" value="ECO:0007669"/>
    <property type="project" value="InterPro"/>
</dbReference>
<keyword evidence="9" id="KW-1185">Reference proteome</keyword>
<evidence type="ECO:0000313" key="9">
    <source>
        <dbReference type="Proteomes" id="UP000016935"/>
    </source>
</evidence>
<dbReference type="InterPro" id="IPR050675">
    <property type="entry name" value="OAF3"/>
</dbReference>
<keyword evidence="5" id="KW-0539">Nucleus</keyword>
<protein>
    <recommendedName>
        <fullName evidence="7">Zn(2)-C6 fungal-type domain-containing protein</fullName>
    </recommendedName>
</protein>
<evidence type="ECO:0000256" key="6">
    <source>
        <dbReference type="SAM" id="MobiDB-lite"/>
    </source>
</evidence>
<dbReference type="SUPFAM" id="SSF57701">
    <property type="entry name" value="Zn2/Cys6 DNA-binding domain"/>
    <property type="match status" value="1"/>
</dbReference>
<dbReference type="OrthoDB" id="2943660at2759"/>
<evidence type="ECO:0000256" key="5">
    <source>
        <dbReference type="ARBA" id="ARBA00023242"/>
    </source>
</evidence>
<keyword evidence="1" id="KW-0479">Metal-binding</keyword>
<reference evidence="8 9" key="1">
    <citation type="journal article" date="2012" name="PLoS Pathog.">
        <title>Diverse lifestyles and strategies of plant pathogenesis encoded in the genomes of eighteen Dothideomycetes fungi.</title>
        <authorList>
            <person name="Ohm R.A."/>
            <person name="Feau N."/>
            <person name="Henrissat B."/>
            <person name="Schoch C.L."/>
            <person name="Horwitz B.A."/>
            <person name="Barry K.W."/>
            <person name="Condon B.J."/>
            <person name="Copeland A.C."/>
            <person name="Dhillon B."/>
            <person name="Glaser F."/>
            <person name="Hesse C.N."/>
            <person name="Kosti I."/>
            <person name="LaButti K."/>
            <person name="Lindquist E.A."/>
            <person name="Lucas S."/>
            <person name="Salamov A.A."/>
            <person name="Bradshaw R.E."/>
            <person name="Ciuffetti L."/>
            <person name="Hamelin R.C."/>
            <person name="Kema G.H.J."/>
            <person name="Lawrence C."/>
            <person name="Scott J.A."/>
            <person name="Spatafora J.W."/>
            <person name="Turgeon B.G."/>
            <person name="de Wit P.J.G.M."/>
            <person name="Zhong S."/>
            <person name="Goodwin S.B."/>
            <person name="Grigoriev I.V."/>
        </authorList>
    </citation>
    <scope>NUCLEOTIDE SEQUENCE [LARGE SCALE GENOMIC DNA]</scope>
    <source>
        <strain evidence="9">28A</strain>
    </source>
</reference>
<dbReference type="AlphaFoldDB" id="R0JWS1"/>
<evidence type="ECO:0000256" key="4">
    <source>
        <dbReference type="ARBA" id="ARBA00023163"/>
    </source>
</evidence>
<dbReference type="PROSITE" id="PS00463">
    <property type="entry name" value="ZN2_CY6_FUNGAL_1"/>
    <property type="match status" value="1"/>
</dbReference>
<keyword evidence="2" id="KW-0805">Transcription regulation</keyword>
<dbReference type="Proteomes" id="UP000016935">
    <property type="component" value="Unassembled WGS sequence"/>
</dbReference>
<dbReference type="InterPro" id="IPR013700">
    <property type="entry name" value="AflR"/>
</dbReference>
<dbReference type="GeneID" id="19399487"/>
<sequence length="502" mass="54353">MLPPSIQTFTPHQLPLQEMEDITVVPETTMAATSSNGDPKPRKMRASCDACSRAKVKCDKVRPTCQRCGNMNVCCNYSPSMRLGKPRKHRNPDGTLKREVSPAGSYGPLGARFDLIPRTAASHTYESSPEPTDPFYFGPSTPEFQYQDAFVGNNFSGSRSPACSEGTVSLVGAWSNDEQIMFGNPADMFVQMPHYLPQQTPVHGHIRSTSTQSQPELYASLDSQHPSPDSRPQLLDMQQNMYLPQEKTADSPSPMLSAPLPTPPASSSLPTHDCTLSAFQTLNSLYAPSGALTPGGSPTLECILSTNKAAVDTLYALLNCDCTSTPHFSSTINLAIMKILSWHQAIARAHDPRGLFSPHLDTHTEVYTAPPPAPPSHHASPDTTTSSDTECARRTNLVLSELCRIEKLIDRFAERYCQYMTGGSNAAAKPDSASGVHLAMEASLRTRVRDTFRVTMAVAPESVKRRLAAASRTSTTSTSSMTAVTTAGAAATMQSRVRVNTV</sequence>
<dbReference type="STRING" id="671987.R0JWS1"/>
<dbReference type="GO" id="GO:0008270">
    <property type="term" value="F:zinc ion binding"/>
    <property type="evidence" value="ECO:0007669"/>
    <property type="project" value="InterPro"/>
</dbReference>
<feature type="region of interest" description="Disordered" evidence="6">
    <location>
        <begin position="363"/>
        <end position="390"/>
    </location>
</feature>
<evidence type="ECO:0000256" key="3">
    <source>
        <dbReference type="ARBA" id="ARBA00023125"/>
    </source>
</evidence>
<dbReference type="PANTHER" id="PTHR31069">
    <property type="entry name" value="OLEATE-ACTIVATED TRANSCRIPTION FACTOR 1-RELATED"/>
    <property type="match status" value="1"/>
</dbReference>
<evidence type="ECO:0000259" key="7">
    <source>
        <dbReference type="PROSITE" id="PS50048"/>
    </source>
</evidence>
<dbReference type="HOGENOM" id="CLU_029374_0_0_1"/>
<dbReference type="CDD" id="cd00067">
    <property type="entry name" value="GAL4"/>
    <property type="match status" value="1"/>
</dbReference>
<dbReference type="SMART" id="SM00066">
    <property type="entry name" value="GAL4"/>
    <property type="match status" value="1"/>
</dbReference>
<dbReference type="eggNOG" id="ENOG502SUCM">
    <property type="taxonomic scope" value="Eukaryota"/>
</dbReference>
<evidence type="ECO:0000313" key="8">
    <source>
        <dbReference type="EMBL" id="EOA81949.1"/>
    </source>
</evidence>
<evidence type="ECO:0000256" key="2">
    <source>
        <dbReference type="ARBA" id="ARBA00023015"/>
    </source>
</evidence>
<dbReference type="InterPro" id="IPR036864">
    <property type="entry name" value="Zn2-C6_fun-type_DNA-bd_sf"/>
</dbReference>
<proteinExistence type="predicted"/>
<dbReference type="PROSITE" id="PS50048">
    <property type="entry name" value="ZN2_CY6_FUNGAL_2"/>
    <property type="match status" value="1"/>
</dbReference>
<evidence type="ECO:0000256" key="1">
    <source>
        <dbReference type="ARBA" id="ARBA00022723"/>
    </source>
</evidence>
<dbReference type="PANTHER" id="PTHR31069:SF31">
    <property type="entry name" value="MONODICTYPHENONE CLUSTER TRANSCRIPTION FACTOR-RELATED"/>
    <property type="match status" value="1"/>
</dbReference>
<keyword evidence="3" id="KW-0238">DNA-binding</keyword>
<dbReference type="EMBL" id="KB908855">
    <property type="protein sequence ID" value="EOA81949.1"/>
    <property type="molecule type" value="Genomic_DNA"/>
</dbReference>
<organism evidence="8 9">
    <name type="scientific">Exserohilum turcicum (strain 28A)</name>
    <name type="common">Northern leaf blight fungus</name>
    <name type="synonym">Setosphaeria turcica</name>
    <dbReference type="NCBI Taxonomy" id="671987"/>
    <lineage>
        <taxon>Eukaryota</taxon>
        <taxon>Fungi</taxon>
        <taxon>Dikarya</taxon>
        <taxon>Ascomycota</taxon>
        <taxon>Pezizomycotina</taxon>
        <taxon>Dothideomycetes</taxon>
        <taxon>Pleosporomycetidae</taxon>
        <taxon>Pleosporales</taxon>
        <taxon>Pleosporineae</taxon>
        <taxon>Pleosporaceae</taxon>
        <taxon>Exserohilum</taxon>
    </lineage>
</organism>
<dbReference type="GO" id="GO:0003677">
    <property type="term" value="F:DNA binding"/>
    <property type="evidence" value="ECO:0007669"/>
    <property type="project" value="UniProtKB-KW"/>
</dbReference>
<dbReference type="Gene3D" id="4.10.240.10">
    <property type="entry name" value="Zn(2)-C6 fungal-type DNA-binding domain"/>
    <property type="match status" value="1"/>
</dbReference>
<feature type="region of interest" description="Disordered" evidence="6">
    <location>
        <begin position="246"/>
        <end position="269"/>
    </location>
</feature>
<reference evidence="8 9" key="2">
    <citation type="journal article" date="2013" name="PLoS Genet.">
        <title>Comparative genome structure, secondary metabolite, and effector coding capacity across Cochliobolus pathogens.</title>
        <authorList>
            <person name="Condon B.J."/>
            <person name="Leng Y."/>
            <person name="Wu D."/>
            <person name="Bushley K.E."/>
            <person name="Ohm R.A."/>
            <person name="Otillar R."/>
            <person name="Martin J."/>
            <person name="Schackwitz W."/>
            <person name="Grimwood J."/>
            <person name="MohdZainudin N."/>
            <person name="Xue C."/>
            <person name="Wang R."/>
            <person name="Manning V.A."/>
            <person name="Dhillon B."/>
            <person name="Tu Z.J."/>
            <person name="Steffenson B.J."/>
            <person name="Salamov A."/>
            <person name="Sun H."/>
            <person name="Lowry S."/>
            <person name="LaButti K."/>
            <person name="Han J."/>
            <person name="Copeland A."/>
            <person name="Lindquist E."/>
            <person name="Barry K."/>
            <person name="Schmutz J."/>
            <person name="Baker S.E."/>
            <person name="Ciuffetti L.M."/>
            <person name="Grigoriev I.V."/>
            <person name="Zhong S."/>
            <person name="Turgeon B.G."/>
        </authorList>
    </citation>
    <scope>NUCLEOTIDE SEQUENCE [LARGE SCALE GENOMIC DNA]</scope>
    <source>
        <strain evidence="9">28A</strain>
    </source>
</reference>
<dbReference type="GO" id="GO:0000981">
    <property type="term" value="F:DNA-binding transcription factor activity, RNA polymerase II-specific"/>
    <property type="evidence" value="ECO:0007669"/>
    <property type="project" value="InterPro"/>
</dbReference>
<name>R0JWS1_EXST2</name>